<keyword evidence="1" id="KW-0472">Membrane</keyword>
<gene>
    <name evidence="2" type="ORF">CFter6_2859</name>
</gene>
<dbReference type="PATRIC" id="fig|158899.10.peg.2852"/>
<reference evidence="2 3" key="1">
    <citation type="submission" date="2015-11" db="EMBL/GenBank/DDBJ databases">
        <title>Exploring the genomic traits of fungus-feeding bacterial genus Collimonas.</title>
        <authorList>
            <person name="Song C."/>
            <person name="Schmidt R."/>
            <person name="de Jager V."/>
            <person name="Krzyzanowska D."/>
            <person name="Jongedijk E."/>
            <person name="Cankar K."/>
            <person name="Beekwilder J."/>
            <person name="van Veen A."/>
            <person name="de Boer W."/>
            <person name="van Veen J.A."/>
            <person name="Garbeva P."/>
        </authorList>
    </citation>
    <scope>NUCLEOTIDE SEQUENCE [LARGE SCALE GENOMIC DNA]</scope>
    <source>
        <strain evidence="2 3">Ter6</strain>
    </source>
</reference>
<name>A0A127PCY1_9BURK</name>
<protein>
    <submittedName>
        <fullName evidence="2">Uncharacterized protein</fullName>
    </submittedName>
</protein>
<sequence length="121" mass="13168">MKFDNWFEKFTVEKSVGLFSATIIMSGSLILCLSLLLSPWIKAAYSAGADNITLQICDLRKGNSVITTAKLLDGTVISGLLLDRSDKFTAITDAASVHVLTVGDKPQLLYSIQLRKMKCPA</sequence>
<feature type="transmembrane region" description="Helical" evidence="1">
    <location>
        <begin position="16"/>
        <end position="37"/>
    </location>
</feature>
<evidence type="ECO:0000313" key="3">
    <source>
        <dbReference type="Proteomes" id="UP000072421"/>
    </source>
</evidence>
<keyword evidence="1" id="KW-1133">Transmembrane helix</keyword>
<keyword evidence="1" id="KW-0812">Transmembrane</keyword>
<organism evidence="2">
    <name type="scientific">Collimonas fungivorans</name>
    <dbReference type="NCBI Taxonomy" id="158899"/>
    <lineage>
        <taxon>Bacteria</taxon>
        <taxon>Pseudomonadati</taxon>
        <taxon>Pseudomonadota</taxon>
        <taxon>Betaproteobacteria</taxon>
        <taxon>Burkholderiales</taxon>
        <taxon>Oxalobacteraceae</taxon>
        <taxon>Collimonas</taxon>
    </lineage>
</organism>
<accession>A0A127PCY1</accession>
<evidence type="ECO:0000313" key="2">
    <source>
        <dbReference type="EMBL" id="AMO95525.1"/>
    </source>
</evidence>
<proteinExistence type="predicted"/>
<dbReference type="EMBL" id="CP013232">
    <property type="protein sequence ID" value="AMO95525.1"/>
    <property type="molecule type" value="Genomic_DNA"/>
</dbReference>
<evidence type="ECO:0000256" key="1">
    <source>
        <dbReference type="SAM" id="Phobius"/>
    </source>
</evidence>
<dbReference type="Proteomes" id="UP000072421">
    <property type="component" value="Chromosome"/>
</dbReference>
<dbReference type="AlphaFoldDB" id="A0A127PCY1"/>